<dbReference type="AlphaFoldDB" id="A0A4Y7PNN2"/>
<proteinExistence type="inferred from homology"/>
<dbReference type="SUPFAM" id="SSF54909">
    <property type="entry name" value="Dimeric alpha+beta barrel"/>
    <property type="match status" value="1"/>
</dbReference>
<dbReference type="PANTHER" id="PTHR30521">
    <property type="entry name" value="DEFERROCHELATASE/PEROXIDASE"/>
    <property type="match status" value="1"/>
</dbReference>
<dbReference type="GO" id="GO:0004601">
    <property type="term" value="F:peroxidase activity"/>
    <property type="evidence" value="ECO:0007669"/>
    <property type="project" value="UniProtKB-KW"/>
</dbReference>
<dbReference type="EMBL" id="ML170238">
    <property type="protein sequence ID" value="TDL16646.1"/>
    <property type="molecule type" value="Genomic_DNA"/>
</dbReference>
<dbReference type="GO" id="GO:0046872">
    <property type="term" value="F:metal ion binding"/>
    <property type="evidence" value="ECO:0007669"/>
    <property type="project" value="UniProtKB-KW"/>
</dbReference>
<dbReference type="GO" id="GO:0020037">
    <property type="term" value="F:heme binding"/>
    <property type="evidence" value="ECO:0007669"/>
    <property type="project" value="InterPro"/>
</dbReference>
<evidence type="ECO:0000259" key="10">
    <source>
        <dbReference type="Pfam" id="PF20628"/>
    </source>
</evidence>
<reference evidence="12 13" key="1">
    <citation type="submission" date="2018-06" db="EMBL/GenBank/DDBJ databases">
        <title>A transcriptomic atlas of mushroom development highlights an independent origin of complex multicellularity.</title>
        <authorList>
            <consortium name="DOE Joint Genome Institute"/>
            <person name="Krizsan K."/>
            <person name="Almasi E."/>
            <person name="Merenyi Z."/>
            <person name="Sahu N."/>
            <person name="Viragh M."/>
            <person name="Koszo T."/>
            <person name="Mondo S."/>
            <person name="Kiss B."/>
            <person name="Balint B."/>
            <person name="Kues U."/>
            <person name="Barry K."/>
            <person name="Hegedus J.C."/>
            <person name="Henrissat B."/>
            <person name="Johnson J."/>
            <person name="Lipzen A."/>
            <person name="Ohm R."/>
            <person name="Nagy I."/>
            <person name="Pangilinan J."/>
            <person name="Yan J."/>
            <person name="Xiong Y."/>
            <person name="Grigoriev I.V."/>
            <person name="Hibbett D.S."/>
            <person name="Nagy L.G."/>
        </authorList>
    </citation>
    <scope>NUCLEOTIDE SEQUENCE [LARGE SCALE GENOMIC DNA]</scope>
    <source>
        <strain evidence="12 13">SZMC22713</strain>
    </source>
</reference>
<dbReference type="InterPro" id="IPR011008">
    <property type="entry name" value="Dimeric_a/b-barrel"/>
</dbReference>
<sequence length="463" mass="50475">MYDPAAISHLLRRSQPRRLGIPKRVEWFLFFKITNVDDFKKYLKELIPAITTSTDIAEIRNAINDHKNEGKQGLIRVSGINLAFSNRGIQTLGIDDDLTDPSFTSGQLARAQALGDQGQIIGDTFDVNWIPAFKGGDIDGLAGDCEASVVEAFNRVTNVLGNSFKEVLKVKGGVRPGKEKGHEHFGFLNGISQPAILSVTPPPFPGQAVVDPGIIIVGATGDPNLSSRPSWAVNGSFLVYRQLNQLVPEFSKFLVDNPIHEVGLPPAEGSELLGARFVGRWKSGAPVALAPTHDDPELAADKQRNNNFDFSEAADQTNCPFAAHIRKTNPRSDLSRFGPSATLLHSISRQSIPFGPEVTPEEYRENKTHCDRGLSFVCYQSVLANGFEFMQARANNIHFPVKQVVPGFDPIIGQNGNDTRTTQGSDPTAQSNSLSLPFEFVVSKGGEYFFSPSITALKTKFAA</sequence>
<protein>
    <submittedName>
        <fullName evidence="12">Dyp-type peroxidase</fullName>
    </submittedName>
</protein>
<dbReference type="VEuPathDB" id="FungiDB:BD410DRAFT_731126"/>
<keyword evidence="4" id="KW-0479">Metal-binding</keyword>
<feature type="region of interest" description="Disordered" evidence="9">
    <location>
        <begin position="412"/>
        <end position="431"/>
    </location>
</feature>
<evidence type="ECO:0000256" key="3">
    <source>
        <dbReference type="ARBA" id="ARBA00022617"/>
    </source>
</evidence>
<keyword evidence="7" id="KW-0408">Iron</keyword>
<comment type="similarity">
    <text evidence="8">Belongs to the DyP-type peroxidase family.</text>
</comment>
<gene>
    <name evidence="12" type="ORF">BD410DRAFT_731126</name>
</gene>
<keyword evidence="6" id="KW-0560">Oxidoreductase</keyword>
<dbReference type="OrthoDB" id="3207336at2759"/>
<evidence type="ECO:0000256" key="4">
    <source>
        <dbReference type="ARBA" id="ARBA00022723"/>
    </source>
</evidence>
<keyword evidence="13" id="KW-1185">Reference proteome</keyword>
<evidence type="ECO:0000256" key="5">
    <source>
        <dbReference type="ARBA" id="ARBA00022729"/>
    </source>
</evidence>
<feature type="domain" description="DyP dimeric alpha+beta barrel" evidence="11">
    <location>
        <begin position="20"/>
        <end position="176"/>
    </location>
</feature>
<dbReference type="PANTHER" id="PTHR30521:SF4">
    <property type="entry name" value="DEFERROCHELATASE"/>
    <property type="match status" value="1"/>
</dbReference>
<dbReference type="Pfam" id="PF20628">
    <property type="entry name" value="Dyp_perox_C"/>
    <property type="match status" value="1"/>
</dbReference>
<evidence type="ECO:0000313" key="12">
    <source>
        <dbReference type="EMBL" id="TDL16646.1"/>
    </source>
</evidence>
<evidence type="ECO:0000256" key="7">
    <source>
        <dbReference type="ARBA" id="ARBA00023004"/>
    </source>
</evidence>
<dbReference type="InterPro" id="IPR049509">
    <property type="entry name" value="DyP_N"/>
</dbReference>
<comment type="cofactor">
    <cofactor evidence="1">
        <name>heme b</name>
        <dbReference type="ChEBI" id="CHEBI:60344"/>
    </cofactor>
</comment>
<evidence type="ECO:0000256" key="6">
    <source>
        <dbReference type="ARBA" id="ARBA00023002"/>
    </source>
</evidence>
<dbReference type="NCBIfam" id="TIGR01413">
    <property type="entry name" value="Dyp_perox_fam"/>
    <property type="match status" value="1"/>
</dbReference>
<keyword evidence="3" id="KW-0349">Heme</keyword>
<feature type="domain" description="Dyp-type peroxidase C-terminal" evidence="10">
    <location>
        <begin position="229"/>
        <end position="393"/>
    </location>
</feature>
<evidence type="ECO:0000256" key="2">
    <source>
        <dbReference type="ARBA" id="ARBA00022559"/>
    </source>
</evidence>
<keyword evidence="5" id="KW-0732">Signal</keyword>
<dbReference type="STRING" id="50990.A0A4Y7PNN2"/>
<name>A0A4Y7PNN2_9AGAM</name>
<organism evidence="12 13">
    <name type="scientific">Rickenella mellea</name>
    <dbReference type="NCBI Taxonomy" id="50990"/>
    <lineage>
        <taxon>Eukaryota</taxon>
        <taxon>Fungi</taxon>
        <taxon>Dikarya</taxon>
        <taxon>Basidiomycota</taxon>
        <taxon>Agaricomycotina</taxon>
        <taxon>Agaricomycetes</taxon>
        <taxon>Hymenochaetales</taxon>
        <taxon>Rickenellaceae</taxon>
        <taxon>Rickenella</taxon>
    </lineage>
</organism>
<dbReference type="Pfam" id="PF21105">
    <property type="entry name" value="DyP_N"/>
    <property type="match status" value="1"/>
</dbReference>
<dbReference type="InterPro" id="IPR048328">
    <property type="entry name" value="Dyp_perox_C"/>
</dbReference>
<evidence type="ECO:0000256" key="1">
    <source>
        <dbReference type="ARBA" id="ARBA00001970"/>
    </source>
</evidence>
<feature type="compositionally biased region" description="Polar residues" evidence="9">
    <location>
        <begin position="414"/>
        <end position="431"/>
    </location>
</feature>
<accession>A0A4Y7PNN2</accession>
<dbReference type="Proteomes" id="UP000294933">
    <property type="component" value="Unassembled WGS sequence"/>
</dbReference>
<dbReference type="PROSITE" id="PS51404">
    <property type="entry name" value="DYP_PEROXIDASE"/>
    <property type="match status" value="1"/>
</dbReference>
<keyword evidence="2 12" id="KW-0575">Peroxidase</keyword>
<evidence type="ECO:0000256" key="9">
    <source>
        <dbReference type="SAM" id="MobiDB-lite"/>
    </source>
</evidence>
<evidence type="ECO:0000259" key="11">
    <source>
        <dbReference type="Pfam" id="PF21105"/>
    </source>
</evidence>
<dbReference type="InterPro" id="IPR006314">
    <property type="entry name" value="Dyp_peroxidase"/>
</dbReference>
<dbReference type="GO" id="GO:0005829">
    <property type="term" value="C:cytosol"/>
    <property type="evidence" value="ECO:0007669"/>
    <property type="project" value="TreeGrafter"/>
</dbReference>
<evidence type="ECO:0000313" key="13">
    <source>
        <dbReference type="Proteomes" id="UP000294933"/>
    </source>
</evidence>
<evidence type="ECO:0000256" key="8">
    <source>
        <dbReference type="ARBA" id="ARBA00025737"/>
    </source>
</evidence>